<dbReference type="InterPro" id="IPR023796">
    <property type="entry name" value="Serpin_dom"/>
</dbReference>
<dbReference type="InterPro" id="IPR000215">
    <property type="entry name" value="Serpin_fam"/>
</dbReference>
<evidence type="ECO:0000313" key="6">
    <source>
        <dbReference type="Proteomes" id="UP001151760"/>
    </source>
</evidence>
<dbReference type="Pfam" id="PF00079">
    <property type="entry name" value="Serpin"/>
    <property type="match status" value="2"/>
</dbReference>
<protein>
    <submittedName>
        <fullName evidence="5">Serpin-ZX</fullName>
    </submittedName>
</protein>
<evidence type="ECO:0000259" key="4">
    <source>
        <dbReference type="SMART" id="SM00093"/>
    </source>
</evidence>
<dbReference type="Gene3D" id="3.30.497.10">
    <property type="entry name" value="Antithrombin, subunit I, domain 2"/>
    <property type="match status" value="2"/>
</dbReference>
<evidence type="ECO:0000256" key="1">
    <source>
        <dbReference type="ARBA" id="ARBA00009500"/>
    </source>
</evidence>
<dbReference type="Gene3D" id="2.30.39.10">
    <property type="entry name" value="Alpha-1-antitrypsin, domain 1"/>
    <property type="match status" value="2"/>
</dbReference>
<comment type="similarity">
    <text evidence="1 2">Belongs to the serpin family.</text>
</comment>
<evidence type="ECO:0000256" key="3">
    <source>
        <dbReference type="SAM" id="MobiDB-lite"/>
    </source>
</evidence>
<feature type="region of interest" description="Disordered" evidence="3">
    <location>
        <begin position="1"/>
        <end position="43"/>
    </location>
</feature>
<dbReference type="InterPro" id="IPR042185">
    <property type="entry name" value="Serpin_sf_2"/>
</dbReference>
<comment type="caution">
    <text evidence="5">The sequence shown here is derived from an EMBL/GenBank/DDBJ whole genome shotgun (WGS) entry which is preliminary data.</text>
</comment>
<sequence>MADQQRRIRKKSKQLISDDDEPSILPMKKQKKQSPTATTSVNSTSVVTKTLLDDANSGYKNGNFVCSPLSLDIILGMLAAGAEGQTLKLLLEFLGHESKENFLSKSPSSKLFKKKISNPKAGLECSFANGVWVDKKVEPVQSSYQKVLKTVYKTKVSSVDFGNKRDRAVDVINLWVHKGTKDLIPFIVEKSDLDRESVMLIANAMYFKGTWSDPFDTDGTIEEKFNLINGGGKKAGLKKLLQNFHSNDALFHGEFNLTPQKFDKLWIPKFKISCNFEPKDVMKQMGLTLPFEKMNKELSGIVEPDVMLYVSKILQKSFVEIDEKGTEAAACSAIDACAFKWCGKVVIAPGQGNADAKCDLDEDKIRGVWL</sequence>
<dbReference type="SUPFAM" id="SSF56574">
    <property type="entry name" value="Serpins"/>
    <property type="match status" value="1"/>
</dbReference>
<dbReference type="InterPro" id="IPR036186">
    <property type="entry name" value="Serpin_sf"/>
</dbReference>
<name>A0ABQ5J891_9ASTR</name>
<evidence type="ECO:0000313" key="5">
    <source>
        <dbReference type="EMBL" id="GJU08708.1"/>
    </source>
</evidence>
<dbReference type="InterPro" id="IPR042178">
    <property type="entry name" value="Serpin_sf_1"/>
</dbReference>
<dbReference type="EMBL" id="BQNB010021658">
    <property type="protein sequence ID" value="GJU08708.1"/>
    <property type="molecule type" value="Genomic_DNA"/>
</dbReference>
<reference evidence="5" key="1">
    <citation type="journal article" date="2022" name="Int. J. Mol. Sci.">
        <title>Draft Genome of Tanacetum Coccineum: Genomic Comparison of Closely Related Tanacetum-Family Plants.</title>
        <authorList>
            <person name="Yamashiro T."/>
            <person name="Shiraishi A."/>
            <person name="Nakayama K."/>
            <person name="Satake H."/>
        </authorList>
    </citation>
    <scope>NUCLEOTIDE SEQUENCE</scope>
</reference>
<reference evidence="5" key="2">
    <citation type="submission" date="2022-01" db="EMBL/GenBank/DDBJ databases">
        <authorList>
            <person name="Yamashiro T."/>
            <person name="Shiraishi A."/>
            <person name="Satake H."/>
            <person name="Nakayama K."/>
        </authorList>
    </citation>
    <scope>NUCLEOTIDE SEQUENCE</scope>
</reference>
<keyword evidence="6" id="KW-1185">Reference proteome</keyword>
<feature type="domain" description="Serpin" evidence="4">
    <location>
        <begin position="45"/>
        <end position="348"/>
    </location>
</feature>
<organism evidence="5 6">
    <name type="scientific">Tanacetum coccineum</name>
    <dbReference type="NCBI Taxonomy" id="301880"/>
    <lineage>
        <taxon>Eukaryota</taxon>
        <taxon>Viridiplantae</taxon>
        <taxon>Streptophyta</taxon>
        <taxon>Embryophyta</taxon>
        <taxon>Tracheophyta</taxon>
        <taxon>Spermatophyta</taxon>
        <taxon>Magnoliopsida</taxon>
        <taxon>eudicotyledons</taxon>
        <taxon>Gunneridae</taxon>
        <taxon>Pentapetalae</taxon>
        <taxon>asterids</taxon>
        <taxon>campanulids</taxon>
        <taxon>Asterales</taxon>
        <taxon>Asteraceae</taxon>
        <taxon>Asteroideae</taxon>
        <taxon>Anthemideae</taxon>
        <taxon>Anthemidinae</taxon>
        <taxon>Tanacetum</taxon>
    </lineage>
</organism>
<gene>
    <name evidence="5" type="ORF">Tco_1125138</name>
</gene>
<dbReference type="PANTHER" id="PTHR11461:SF315">
    <property type="entry name" value="SERPIN-Z3-LIKE"/>
    <property type="match status" value="1"/>
</dbReference>
<evidence type="ECO:0000256" key="2">
    <source>
        <dbReference type="RuleBase" id="RU000411"/>
    </source>
</evidence>
<dbReference type="PANTHER" id="PTHR11461">
    <property type="entry name" value="SERINE PROTEASE INHIBITOR, SERPIN"/>
    <property type="match status" value="1"/>
</dbReference>
<proteinExistence type="inferred from homology"/>
<dbReference type="SMART" id="SM00093">
    <property type="entry name" value="SERPIN"/>
    <property type="match status" value="1"/>
</dbReference>
<dbReference type="Proteomes" id="UP001151760">
    <property type="component" value="Unassembled WGS sequence"/>
</dbReference>
<accession>A0ABQ5J891</accession>